<feature type="compositionally biased region" description="Basic and acidic residues" evidence="1">
    <location>
        <begin position="67"/>
        <end position="77"/>
    </location>
</feature>
<feature type="region of interest" description="Disordered" evidence="1">
    <location>
        <begin position="448"/>
        <end position="467"/>
    </location>
</feature>
<evidence type="ECO:0000259" key="2">
    <source>
        <dbReference type="Pfam" id="PF04425"/>
    </source>
</evidence>
<feature type="compositionally biased region" description="Polar residues" evidence="1">
    <location>
        <begin position="411"/>
        <end position="422"/>
    </location>
</feature>
<feature type="region of interest" description="Disordered" evidence="1">
    <location>
        <begin position="43"/>
        <end position="78"/>
    </location>
</feature>
<keyword evidence="4" id="KW-1185">Reference proteome</keyword>
<evidence type="ECO:0000313" key="4">
    <source>
        <dbReference type="Proteomes" id="UP000290900"/>
    </source>
</evidence>
<feature type="compositionally biased region" description="Polar residues" evidence="1">
    <location>
        <begin position="57"/>
        <end position="66"/>
    </location>
</feature>
<dbReference type="OrthoDB" id="3997979at2759"/>
<dbReference type="InParanoid" id="A0A448YSA0"/>
<protein>
    <submittedName>
        <fullName evidence="3">DEKNAAC105059</fullName>
    </submittedName>
</protein>
<dbReference type="PANTHER" id="PTHR31904:SF1">
    <property type="entry name" value="BYPASS OF STOP CODON PROTEIN 5-RELATED"/>
    <property type="match status" value="1"/>
</dbReference>
<reference evidence="3 4" key="1">
    <citation type="submission" date="2018-12" db="EMBL/GenBank/DDBJ databases">
        <authorList>
            <person name="Tiukova I."/>
            <person name="Dainat J."/>
        </authorList>
    </citation>
    <scope>NUCLEOTIDE SEQUENCE [LARGE SCALE GENOMIC DNA]</scope>
</reference>
<dbReference type="AlphaFoldDB" id="A0A448YSA0"/>
<feature type="region of interest" description="Disordered" evidence="1">
    <location>
        <begin position="1"/>
        <end position="23"/>
    </location>
</feature>
<name>A0A448YSA0_BRENA</name>
<dbReference type="STRING" id="13370.A0A448YSA0"/>
<sequence length="746" mass="83331">MSEVPKYSPDPLDPVDPSDLPIEDVLPSFEMHNYMFNRTFSDVEATRSSEKPPDYDSATSESSITRQHSERETDPSRNADVLVLNNLDQLQKIDLPLDVKITLTKKPPRLSEPSETESPLREYQPGDLITGYVTVKSRSKEVIPFEMFLVSLEGAVGTARGSHGTDKKEPHRHVVLRTYDLAACFHPSDIELGSHGCVHCSYRDKLDGSHYGFSCDKEIMPGETYKKFFTFIVPRFLLDTACCYQIPEHLHVPPSFGMESQPGQPSAAEIAIDPLHGYGRSGQRGAPIKVLDLSGTGQYVSYSVTIQLIGARLDFYKKFYRRETTHTYDLIFLKDVRHYVRLRTSGIPCHLDGDLSLRSVSTAKQLKRFDNQVCALVKQLKEMLSQREDNRLRISGSDISTADIADHEGSGSATTVGSSPSSAAVPLDTRSLSDSEFKQLIQRSVDEFTGVGESEKSAKGSSGSPVGELQYSAHASASYSRGIFSHAAAGLLEVNASAPKWLAMKSVFPSNFIATPHRQGSSVSLAASMVGSERTSEPSLFDEQTGRTGTTESTSGKEHHNPSIHIDVEYIPKEVSMKHHPPAEITVRPRMRVINIQSDYSLPVSIDDEFIFSSDFTEAGVRLLKKKYLLWYMSILELSRKLDAPVPKNLYYGILALNKLQCEHMDIEGFFESFTERNVQWKFNVESRSYHASFDVPLKASAEVREKKYYIPPSFQSCQLGRFYQAVVDVGPKRHSTELVLPLRVE</sequence>
<dbReference type="InterPro" id="IPR039634">
    <property type="entry name" value="Bul1-like"/>
</dbReference>
<dbReference type="InterPro" id="IPR007519">
    <property type="entry name" value="Bul1_N"/>
</dbReference>
<dbReference type="PANTHER" id="PTHR31904">
    <property type="entry name" value="BYPASS OF STOP CODON PROTEIN 5-RELATED"/>
    <property type="match status" value="1"/>
</dbReference>
<dbReference type="Pfam" id="PF04425">
    <property type="entry name" value="Bul1_N"/>
    <property type="match status" value="1"/>
</dbReference>
<accession>A0A448YSA0</accession>
<evidence type="ECO:0000313" key="3">
    <source>
        <dbReference type="EMBL" id="VEU23791.1"/>
    </source>
</evidence>
<dbReference type="FunCoup" id="A0A448YSA0">
    <property type="interactions" value="448"/>
</dbReference>
<evidence type="ECO:0000256" key="1">
    <source>
        <dbReference type="SAM" id="MobiDB-lite"/>
    </source>
</evidence>
<feature type="domain" description="Bul1 N-terminal" evidence="2">
    <location>
        <begin position="66"/>
        <end position="406"/>
    </location>
</feature>
<feature type="region of interest" description="Disordered" evidence="1">
    <location>
        <begin position="403"/>
        <end position="430"/>
    </location>
</feature>
<organism evidence="3 4">
    <name type="scientific">Brettanomyces naardenensis</name>
    <name type="common">Yeast</name>
    <dbReference type="NCBI Taxonomy" id="13370"/>
    <lineage>
        <taxon>Eukaryota</taxon>
        <taxon>Fungi</taxon>
        <taxon>Dikarya</taxon>
        <taxon>Ascomycota</taxon>
        <taxon>Saccharomycotina</taxon>
        <taxon>Pichiomycetes</taxon>
        <taxon>Pichiales</taxon>
        <taxon>Pichiaceae</taxon>
        <taxon>Brettanomyces</taxon>
    </lineage>
</organism>
<dbReference type="Proteomes" id="UP000290900">
    <property type="component" value="Unassembled WGS sequence"/>
</dbReference>
<gene>
    <name evidence="3" type="ORF">BRENAR_LOCUS4520</name>
</gene>
<proteinExistence type="predicted"/>
<dbReference type="EMBL" id="CAACVR010000056">
    <property type="protein sequence ID" value="VEU23791.1"/>
    <property type="molecule type" value="Genomic_DNA"/>
</dbReference>
<feature type="region of interest" description="Disordered" evidence="1">
    <location>
        <begin position="534"/>
        <end position="562"/>
    </location>
</feature>
<feature type="compositionally biased region" description="Basic and acidic residues" evidence="1">
    <location>
        <begin position="44"/>
        <end position="54"/>
    </location>
</feature>